<organism evidence="1 2">
    <name type="scientific">Trichonephila inaurata madagascariensis</name>
    <dbReference type="NCBI Taxonomy" id="2747483"/>
    <lineage>
        <taxon>Eukaryota</taxon>
        <taxon>Metazoa</taxon>
        <taxon>Ecdysozoa</taxon>
        <taxon>Arthropoda</taxon>
        <taxon>Chelicerata</taxon>
        <taxon>Arachnida</taxon>
        <taxon>Araneae</taxon>
        <taxon>Araneomorphae</taxon>
        <taxon>Entelegynae</taxon>
        <taxon>Araneoidea</taxon>
        <taxon>Nephilidae</taxon>
        <taxon>Trichonephila</taxon>
        <taxon>Trichonephila inaurata</taxon>
    </lineage>
</organism>
<accession>A0A8X6YIW8</accession>
<evidence type="ECO:0000313" key="1">
    <source>
        <dbReference type="EMBL" id="GFY71700.1"/>
    </source>
</evidence>
<dbReference type="Proteomes" id="UP000886998">
    <property type="component" value="Unassembled WGS sequence"/>
</dbReference>
<dbReference type="OrthoDB" id="7765198at2759"/>
<protein>
    <submittedName>
        <fullName evidence="1">Uncharacterized protein</fullName>
    </submittedName>
</protein>
<dbReference type="AlphaFoldDB" id="A0A8X6YIW8"/>
<comment type="caution">
    <text evidence="1">The sequence shown here is derived from an EMBL/GenBank/DDBJ whole genome shotgun (WGS) entry which is preliminary data.</text>
</comment>
<dbReference type="EMBL" id="BMAV01019035">
    <property type="protein sequence ID" value="GFY71700.1"/>
    <property type="molecule type" value="Genomic_DNA"/>
</dbReference>
<gene>
    <name evidence="1" type="ORF">TNIN_329401</name>
</gene>
<proteinExistence type="predicted"/>
<evidence type="ECO:0000313" key="2">
    <source>
        <dbReference type="Proteomes" id="UP000886998"/>
    </source>
</evidence>
<keyword evidence="2" id="KW-1185">Reference proteome</keyword>
<sequence length="131" mass="15181">MLQKVVCFLLTRKDEGVDAFQTFQARTERFTGNKIISVGCDYEDKFQGLDFKKQLEKVHQLDITRTESLDIRPYCDADYTCNRDDRQSIGEFIVFVGRPPVSWKTAKQNCVIFSSMESEHLNITETSKELV</sequence>
<dbReference type="CDD" id="cd09272">
    <property type="entry name" value="RNase_HI_RT_Ty1"/>
    <property type="match status" value="1"/>
</dbReference>
<name>A0A8X6YIW8_9ARAC</name>
<reference evidence="1" key="1">
    <citation type="submission" date="2020-08" db="EMBL/GenBank/DDBJ databases">
        <title>Multicomponent nature underlies the extraordinary mechanical properties of spider dragline silk.</title>
        <authorList>
            <person name="Kono N."/>
            <person name="Nakamura H."/>
            <person name="Mori M."/>
            <person name="Yoshida Y."/>
            <person name="Ohtoshi R."/>
            <person name="Malay A.D."/>
            <person name="Moran D.A.P."/>
            <person name="Tomita M."/>
            <person name="Numata K."/>
            <person name="Arakawa K."/>
        </authorList>
    </citation>
    <scope>NUCLEOTIDE SEQUENCE</scope>
</reference>